<keyword evidence="5 7" id="KW-0472">Membrane</keyword>
<dbReference type="EMBL" id="JAGEPA010000001">
    <property type="protein sequence ID" value="MBO1434708.1"/>
    <property type="molecule type" value="Genomic_DNA"/>
</dbReference>
<evidence type="ECO:0000313" key="8">
    <source>
        <dbReference type="EMBL" id="MBO1434708.1"/>
    </source>
</evidence>
<evidence type="ECO:0000256" key="2">
    <source>
        <dbReference type="ARBA" id="ARBA00010265"/>
    </source>
</evidence>
<proteinExistence type="inferred from homology"/>
<feature type="region of interest" description="Disordered" evidence="6">
    <location>
        <begin position="1"/>
        <end position="31"/>
    </location>
</feature>
<dbReference type="CDD" id="cd16429">
    <property type="entry name" value="VirB10"/>
    <property type="match status" value="1"/>
</dbReference>
<comment type="similarity">
    <text evidence="2">Belongs to the TrbI/VirB10 family.</text>
</comment>
<feature type="transmembrane region" description="Helical" evidence="7">
    <location>
        <begin position="41"/>
        <end position="61"/>
    </location>
</feature>
<dbReference type="Gene3D" id="2.40.128.260">
    <property type="entry name" value="Type IV secretion system, VirB10/TraB/TrbI"/>
    <property type="match status" value="1"/>
</dbReference>
<evidence type="ECO:0000256" key="6">
    <source>
        <dbReference type="SAM" id="MobiDB-lite"/>
    </source>
</evidence>
<sequence>MNVSNGNDSQQSVPPATHEDQSGSFRLRAEHPRVTRLSRKVLAGGSAVVLLVMGGAVLWSLQSSRPRSQATDELYSTDHHNVADGISALPKDYAGVPHQTVPQLGPPLPGDLGRSILAAQGQLPAIGADAEQQRRDQETEAARISHLFAATSGGGAHPSAAPGAASERVTSPNAAGVGDDGVMQNGQDRKLAFVNASADRRTVSPDRITRPASPYIVQAGTVIPGALITGIRSDLPGQITAQVTENVFDTPTGRFLLVPQGARLIGLYDSQVTFGQSRVLLVWTRLIMPNGRSVVLERQPGADTAGYAGLEDQVDNHWGELFKAAALSTLLAVGTELGTGSNTNSNDSAIIQAMRHGASDSLNQTGQQVVRRSLNIQPTLTIRPGFPVRVIVNRDLVLEQYRG</sequence>
<dbReference type="RefSeq" id="WP_207838098.1">
    <property type="nucleotide sequence ID" value="NZ_CP088282.1"/>
</dbReference>
<comment type="subcellular location">
    <subcellularLocation>
        <location evidence="1">Membrane</location>
        <topology evidence="1">Single-pass membrane protein</topology>
    </subcellularLocation>
</comment>
<feature type="compositionally biased region" description="Basic and acidic residues" evidence="6">
    <location>
        <begin position="17"/>
        <end position="31"/>
    </location>
</feature>
<dbReference type="InterPro" id="IPR005498">
    <property type="entry name" value="T4SS_VirB10/TraB/TrbI"/>
</dbReference>
<evidence type="ECO:0000256" key="7">
    <source>
        <dbReference type="SAM" id="Phobius"/>
    </source>
</evidence>
<evidence type="ECO:0000256" key="3">
    <source>
        <dbReference type="ARBA" id="ARBA00022692"/>
    </source>
</evidence>
<keyword evidence="3 7" id="KW-0812">Transmembrane</keyword>
<keyword evidence="4 7" id="KW-1133">Transmembrane helix</keyword>
<evidence type="ECO:0000256" key="1">
    <source>
        <dbReference type="ARBA" id="ARBA00004167"/>
    </source>
</evidence>
<reference evidence="8" key="1">
    <citation type="journal article" date="2021" name="Int. J. Syst. Evol. Microbiol.">
        <title>Bradyrhizobium septentrionale sp. nov. (sv. septentrionale) and Bradyrhizobium quebecense sp. nov. (sv. septentrionale) associated with legumes native to Canada possess rearranged symbiosis genes and numerous insertion sequences.</title>
        <authorList>
            <person name="Bromfield E.S.P."/>
            <person name="Cloutier S."/>
        </authorList>
    </citation>
    <scope>NUCLEOTIDE SEQUENCE</scope>
    <source>
        <strain evidence="8">12S5</strain>
    </source>
</reference>
<accession>A0ABS3MTA3</accession>
<feature type="compositionally biased region" description="Polar residues" evidence="6">
    <location>
        <begin position="1"/>
        <end position="14"/>
    </location>
</feature>
<gene>
    <name evidence="8" type="ORF">J4P68_36190</name>
</gene>
<dbReference type="Pfam" id="PF03743">
    <property type="entry name" value="TrbI"/>
    <property type="match status" value="1"/>
</dbReference>
<evidence type="ECO:0000256" key="5">
    <source>
        <dbReference type="ARBA" id="ARBA00023136"/>
    </source>
</evidence>
<feature type="region of interest" description="Disordered" evidence="6">
    <location>
        <begin position="150"/>
        <end position="182"/>
    </location>
</feature>
<dbReference type="Proteomes" id="UP000692816">
    <property type="component" value="Unassembled WGS sequence"/>
</dbReference>
<feature type="compositionally biased region" description="Low complexity" evidence="6">
    <location>
        <begin position="157"/>
        <end position="166"/>
    </location>
</feature>
<evidence type="ECO:0000256" key="4">
    <source>
        <dbReference type="ARBA" id="ARBA00022989"/>
    </source>
</evidence>
<protein>
    <submittedName>
        <fullName evidence="8">TrbI/VirB10 family protein</fullName>
    </submittedName>
</protein>
<keyword evidence="9" id="KW-1185">Reference proteome</keyword>
<comment type="caution">
    <text evidence="8">The sequence shown here is derived from an EMBL/GenBank/DDBJ whole genome shotgun (WGS) entry which is preliminary data.</text>
</comment>
<dbReference type="InterPro" id="IPR042217">
    <property type="entry name" value="T4SS_VirB10/TrbI"/>
</dbReference>
<name>A0ABS3MTA3_9BRAD</name>
<organism evidence="8 9">
    <name type="scientific">Bradyrhizobium quebecense</name>
    <dbReference type="NCBI Taxonomy" id="2748629"/>
    <lineage>
        <taxon>Bacteria</taxon>
        <taxon>Pseudomonadati</taxon>
        <taxon>Pseudomonadota</taxon>
        <taxon>Alphaproteobacteria</taxon>
        <taxon>Hyphomicrobiales</taxon>
        <taxon>Nitrobacteraceae</taxon>
        <taxon>Bradyrhizobium</taxon>
    </lineage>
</organism>
<evidence type="ECO:0000313" key="9">
    <source>
        <dbReference type="Proteomes" id="UP000692816"/>
    </source>
</evidence>